<evidence type="ECO:0008006" key="3">
    <source>
        <dbReference type="Google" id="ProtNLM"/>
    </source>
</evidence>
<dbReference type="Proteomes" id="UP000176603">
    <property type="component" value="Unassembled WGS sequence"/>
</dbReference>
<accession>A0A1F7UNC6</accession>
<comment type="caution">
    <text evidence="1">The sequence shown here is derived from an EMBL/GenBank/DDBJ whole genome shotgun (WGS) entry which is preliminary data.</text>
</comment>
<dbReference type="STRING" id="1802399.A3E39_04815"/>
<proteinExistence type="predicted"/>
<reference evidence="1 2" key="1">
    <citation type="journal article" date="2016" name="Nat. Commun.">
        <title>Thousands of microbial genomes shed light on interconnected biogeochemical processes in an aquifer system.</title>
        <authorList>
            <person name="Anantharaman K."/>
            <person name="Brown C.T."/>
            <person name="Hug L.A."/>
            <person name="Sharon I."/>
            <person name="Castelle C.J."/>
            <person name="Probst A.J."/>
            <person name="Thomas B.C."/>
            <person name="Singh A."/>
            <person name="Wilkins M.J."/>
            <person name="Karaoz U."/>
            <person name="Brodie E.L."/>
            <person name="Williams K.H."/>
            <person name="Hubbard S.S."/>
            <person name="Banfield J.F."/>
        </authorList>
    </citation>
    <scope>NUCLEOTIDE SEQUENCE [LARGE SCALE GENOMIC DNA]</scope>
</reference>
<evidence type="ECO:0000313" key="2">
    <source>
        <dbReference type="Proteomes" id="UP000176603"/>
    </source>
</evidence>
<protein>
    <recommendedName>
        <fullName evidence="3">General secretion pathway GspH domain-containing protein</fullName>
    </recommendedName>
</protein>
<sequence length="211" mass="22305">MAELLVSIAILLIIAVFVAGDVTRTKYQEELASSARVLAETFRDQQARALTVKSISTCLEGAVNISCELSTAACTGACDATIPPYATGVTIASAASNIDRWAEVDATLFDHRPDVSGREAMGSRAFLTGTAGTAFVTVDPDMATDVGTISTAYVTFDRQNGAMRVNACGTPNTPACIGSEPKTLEIVLRHSRTNQTRTVRLNTITGKISLE</sequence>
<organism evidence="1 2">
    <name type="scientific">Candidatus Uhrbacteria bacterium RIFCSPHIGHO2_12_FULL_60_25</name>
    <dbReference type="NCBI Taxonomy" id="1802399"/>
    <lineage>
        <taxon>Bacteria</taxon>
        <taxon>Candidatus Uhriibacteriota</taxon>
    </lineage>
</organism>
<gene>
    <name evidence="1" type="ORF">A3E39_04815</name>
</gene>
<dbReference type="AlphaFoldDB" id="A0A1F7UNC6"/>
<dbReference type="EMBL" id="MGEH01000016">
    <property type="protein sequence ID" value="OGL79197.1"/>
    <property type="molecule type" value="Genomic_DNA"/>
</dbReference>
<evidence type="ECO:0000313" key="1">
    <source>
        <dbReference type="EMBL" id="OGL79197.1"/>
    </source>
</evidence>
<name>A0A1F7UNC6_9BACT</name>